<accession>A0A940XUW0</accession>
<proteinExistence type="predicted"/>
<sequence length="64" mass="6824">MTPTRRDTTCDGDSDRGFTALYPVPAWLRGPVLLPHVPAVLGETAFPAPGPLRHEVAPAEADDT</sequence>
<keyword evidence="3" id="KW-1185">Reference proteome</keyword>
<comment type="caution">
    <text evidence="2">The sequence shown here is derived from an EMBL/GenBank/DDBJ whole genome shotgun (WGS) entry which is preliminary data.</text>
</comment>
<evidence type="ECO:0000313" key="2">
    <source>
        <dbReference type="EMBL" id="MBQ0850355.1"/>
    </source>
</evidence>
<dbReference type="EMBL" id="JAGPYQ010000001">
    <property type="protein sequence ID" value="MBQ0850355.1"/>
    <property type="molecule type" value="Genomic_DNA"/>
</dbReference>
<dbReference type="AlphaFoldDB" id="A0A940XUW0"/>
<organism evidence="2 3">
    <name type="scientific">Streptomyces liliiviolaceus</name>
    <dbReference type="NCBI Taxonomy" id="2823109"/>
    <lineage>
        <taxon>Bacteria</taxon>
        <taxon>Bacillati</taxon>
        <taxon>Actinomycetota</taxon>
        <taxon>Actinomycetes</taxon>
        <taxon>Kitasatosporales</taxon>
        <taxon>Streptomycetaceae</taxon>
        <taxon>Streptomyces</taxon>
    </lineage>
</organism>
<evidence type="ECO:0000313" key="3">
    <source>
        <dbReference type="Proteomes" id="UP000677413"/>
    </source>
</evidence>
<gene>
    <name evidence="2" type="ORF">J8N05_19395</name>
</gene>
<name>A0A940XUW0_9ACTN</name>
<reference evidence="2 3" key="1">
    <citation type="submission" date="2021-04" db="EMBL/GenBank/DDBJ databases">
        <authorList>
            <person name="Tang X."/>
            <person name="Zhou X."/>
            <person name="Chen X."/>
            <person name="Cernava T."/>
            <person name="Zhang C."/>
        </authorList>
    </citation>
    <scope>NUCLEOTIDE SEQUENCE [LARGE SCALE GENOMIC DNA]</scope>
    <source>
        <strain evidence="2 3">BH-SS-21</strain>
    </source>
</reference>
<protein>
    <submittedName>
        <fullName evidence="2">Uncharacterized protein</fullName>
    </submittedName>
</protein>
<dbReference type="RefSeq" id="WP_210884478.1">
    <property type="nucleotide sequence ID" value="NZ_JAGPYQ010000001.1"/>
</dbReference>
<feature type="region of interest" description="Disordered" evidence="1">
    <location>
        <begin position="45"/>
        <end position="64"/>
    </location>
</feature>
<evidence type="ECO:0000256" key="1">
    <source>
        <dbReference type="SAM" id="MobiDB-lite"/>
    </source>
</evidence>
<dbReference type="Proteomes" id="UP000677413">
    <property type="component" value="Unassembled WGS sequence"/>
</dbReference>